<dbReference type="OrthoDB" id="4948992at2"/>
<name>A0A3P5X2F9_9MICC</name>
<feature type="chain" id="PRO_5038613029" description="Lipoprotein" evidence="1">
    <location>
        <begin position="20"/>
        <end position="116"/>
    </location>
</feature>
<keyword evidence="3" id="KW-1185">Reference proteome</keyword>
<dbReference type="RefSeq" id="WP_124091499.1">
    <property type="nucleotide sequence ID" value="NZ_CBCRYA010000012.1"/>
</dbReference>
<gene>
    <name evidence="2" type="ORF">PSET11_01545</name>
</gene>
<dbReference type="AlphaFoldDB" id="A0A3P5X2F9"/>
<reference evidence="2 3" key="1">
    <citation type="submission" date="2018-11" db="EMBL/GenBank/DDBJ databases">
        <authorList>
            <person name="Criscuolo A."/>
        </authorList>
    </citation>
    <scope>NUCLEOTIDE SEQUENCE [LARGE SCALE GENOMIC DNA]</scope>
    <source>
        <strain evidence="2">AT11b</strain>
    </source>
</reference>
<dbReference type="EMBL" id="UXAU01000021">
    <property type="protein sequence ID" value="VDC25460.1"/>
    <property type="molecule type" value="Genomic_DNA"/>
</dbReference>
<organism evidence="2 3">
    <name type="scientific">Arthrobacter ulcerisalmonis</name>
    <dbReference type="NCBI Taxonomy" id="2483813"/>
    <lineage>
        <taxon>Bacteria</taxon>
        <taxon>Bacillati</taxon>
        <taxon>Actinomycetota</taxon>
        <taxon>Actinomycetes</taxon>
        <taxon>Micrococcales</taxon>
        <taxon>Micrococcaceae</taxon>
        <taxon>Arthrobacter</taxon>
    </lineage>
</organism>
<proteinExistence type="predicted"/>
<protein>
    <recommendedName>
        <fullName evidence="4">Lipoprotein</fullName>
    </recommendedName>
</protein>
<keyword evidence="1" id="KW-0732">Signal</keyword>
<evidence type="ECO:0000313" key="2">
    <source>
        <dbReference type="EMBL" id="VDC25460.1"/>
    </source>
</evidence>
<feature type="signal peptide" evidence="1">
    <location>
        <begin position="1"/>
        <end position="19"/>
    </location>
</feature>
<accession>A0A3P5X2F9</accession>
<evidence type="ECO:0000313" key="3">
    <source>
        <dbReference type="Proteomes" id="UP000280861"/>
    </source>
</evidence>
<dbReference type="PROSITE" id="PS51257">
    <property type="entry name" value="PROKAR_LIPOPROTEIN"/>
    <property type="match status" value="1"/>
</dbReference>
<evidence type="ECO:0000256" key="1">
    <source>
        <dbReference type="SAM" id="SignalP"/>
    </source>
</evidence>
<dbReference type="Proteomes" id="UP000280861">
    <property type="component" value="Unassembled WGS sequence"/>
</dbReference>
<sequence>MKKFAIALITAGLALSATACSTSTQLTTKETCERIQSVVSNPSNNAGKTGLNRLANQLRPIEAVASDDLKPILSTIVEYSDEQAKETPDADKLADMQSDYQKAGSDFSQFCSAAAQ</sequence>
<evidence type="ECO:0008006" key="4">
    <source>
        <dbReference type="Google" id="ProtNLM"/>
    </source>
</evidence>